<evidence type="ECO:0000313" key="1">
    <source>
        <dbReference type="EMBL" id="CAF1692117.1"/>
    </source>
</evidence>
<protein>
    <submittedName>
        <fullName evidence="1">Uncharacterized protein</fullName>
    </submittedName>
</protein>
<name>A0A816HS70_ADIRI</name>
<gene>
    <name evidence="1" type="ORF">XAT740_LOCUS64508</name>
</gene>
<evidence type="ECO:0000313" key="2">
    <source>
        <dbReference type="Proteomes" id="UP000663828"/>
    </source>
</evidence>
<feature type="non-terminal residue" evidence="1">
    <location>
        <position position="78"/>
    </location>
</feature>
<dbReference type="AlphaFoldDB" id="A0A816HS70"/>
<dbReference type="EMBL" id="CAJNOR010022577">
    <property type="protein sequence ID" value="CAF1692117.1"/>
    <property type="molecule type" value="Genomic_DNA"/>
</dbReference>
<reference evidence="1" key="1">
    <citation type="submission" date="2021-02" db="EMBL/GenBank/DDBJ databases">
        <authorList>
            <person name="Nowell W R."/>
        </authorList>
    </citation>
    <scope>NUCLEOTIDE SEQUENCE</scope>
</reference>
<comment type="caution">
    <text evidence="1">The sequence shown here is derived from an EMBL/GenBank/DDBJ whole genome shotgun (WGS) entry which is preliminary data.</text>
</comment>
<sequence>IIIRAGTYYLGTNASESTTSSQRGVIALTSNDSNIVIENYEDERVVLSGGTLLDLKWSVHSKTSTGASIMKAQIPSWV</sequence>
<feature type="non-terminal residue" evidence="1">
    <location>
        <position position="1"/>
    </location>
</feature>
<accession>A0A816HS70</accession>
<organism evidence="1 2">
    <name type="scientific">Adineta ricciae</name>
    <name type="common">Rotifer</name>
    <dbReference type="NCBI Taxonomy" id="249248"/>
    <lineage>
        <taxon>Eukaryota</taxon>
        <taxon>Metazoa</taxon>
        <taxon>Spiralia</taxon>
        <taxon>Gnathifera</taxon>
        <taxon>Rotifera</taxon>
        <taxon>Eurotatoria</taxon>
        <taxon>Bdelloidea</taxon>
        <taxon>Adinetida</taxon>
        <taxon>Adinetidae</taxon>
        <taxon>Adineta</taxon>
    </lineage>
</organism>
<proteinExistence type="predicted"/>
<dbReference type="Proteomes" id="UP000663828">
    <property type="component" value="Unassembled WGS sequence"/>
</dbReference>
<keyword evidence="2" id="KW-1185">Reference proteome</keyword>